<feature type="non-terminal residue" evidence="2">
    <location>
        <position position="1"/>
    </location>
</feature>
<gene>
    <name evidence="2" type="ORF">RRG08_006856</name>
</gene>
<evidence type="ECO:0000313" key="2">
    <source>
        <dbReference type="EMBL" id="KAK3762634.1"/>
    </source>
</evidence>
<organism evidence="2 3">
    <name type="scientific">Elysia crispata</name>
    <name type="common">lettuce slug</name>
    <dbReference type="NCBI Taxonomy" id="231223"/>
    <lineage>
        <taxon>Eukaryota</taxon>
        <taxon>Metazoa</taxon>
        <taxon>Spiralia</taxon>
        <taxon>Lophotrochozoa</taxon>
        <taxon>Mollusca</taxon>
        <taxon>Gastropoda</taxon>
        <taxon>Heterobranchia</taxon>
        <taxon>Euthyneura</taxon>
        <taxon>Panpulmonata</taxon>
        <taxon>Sacoglossa</taxon>
        <taxon>Placobranchoidea</taxon>
        <taxon>Plakobranchidae</taxon>
        <taxon>Elysia</taxon>
    </lineage>
</organism>
<reference evidence="2" key="1">
    <citation type="journal article" date="2023" name="G3 (Bethesda)">
        <title>A reference genome for the long-term kleptoplast-retaining sea slug Elysia crispata morphotype clarki.</title>
        <authorList>
            <person name="Eastman K.E."/>
            <person name="Pendleton A.L."/>
            <person name="Shaikh M.A."/>
            <person name="Suttiyut T."/>
            <person name="Ogas R."/>
            <person name="Tomko P."/>
            <person name="Gavelis G."/>
            <person name="Widhalm J.R."/>
            <person name="Wisecaver J.H."/>
        </authorList>
    </citation>
    <scope>NUCLEOTIDE SEQUENCE</scope>
    <source>
        <strain evidence="2">ECLA1</strain>
    </source>
</reference>
<dbReference type="AlphaFoldDB" id="A0AAE0Z4C0"/>
<evidence type="ECO:0000256" key="1">
    <source>
        <dbReference type="SAM" id="MobiDB-lite"/>
    </source>
</evidence>
<comment type="caution">
    <text evidence="2">The sequence shown here is derived from an EMBL/GenBank/DDBJ whole genome shotgun (WGS) entry which is preliminary data.</text>
</comment>
<protein>
    <submittedName>
        <fullName evidence="2">Uncharacterized protein</fullName>
    </submittedName>
</protein>
<feature type="compositionally biased region" description="Acidic residues" evidence="1">
    <location>
        <begin position="69"/>
        <end position="89"/>
    </location>
</feature>
<name>A0AAE0Z4C0_9GAST</name>
<keyword evidence="3" id="KW-1185">Reference proteome</keyword>
<sequence length="97" mass="10361">CLYSVLKLAHESSQNVYANVGDMCPDLRRPGLVTFPFTVLTPSPGEKAVIMMLYGVTLVYNSGGGGGDGDGDNDDDDDDVDNDDDNENNTDEKITGN</sequence>
<accession>A0AAE0Z4C0</accession>
<proteinExistence type="predicted"/>
<evidence type="ECO:0000313" key="3">
    <source>
        <dbReference type="Proteomes" id="UP001283361"/>
    </source>
</evidence>
<dbReference type="EMBL" id="JAWDGP010004674">
    <property type="protein sequence ID" value="KAK3762634.1"/>
    <property type="molecule type" value="Genomic_DNA"/>
</dbReference>
<dbReference type="Proteomes" id="UP001283361">
    <property type="component" value="Unassembled WGS sequence"/>
</dbReference>
<feature type="region of interest" description="Disordered" evidence="1">
    <location>
        <begin position="63"/>
        <end position="97"/>
    </location>
</feature>